<evidence type="ECO:0000256" key="8">
    <source>
        <dbReference type="ARBA" id="ARBA00023224"/>
    </source>
</evidence>
<evidence type="ECO:0000256" key="1">
    <source>
        <dbReference type="ARBA" id="ARBA00004141"/>
    </source>
</evidence>
<dbReference type="PROSITE" id="PS50262">
    <property type="entry name" value="G_PROTEIN_RECEP_F1_2"/>
    <property type="match status" value="1"/>
</dbReference>
<accession>A0A1B6C172</accession>
<keyword evidence="7 9" id="KW-0675">Receptor</keyword>
<evidence type="ECO:0000256" key="3">
    <source>
        <dbReference type="ARBA" id="ARBA00022692"/>
    </source>
</evidence>
<dbReference type="GO" id="GO:0005886">
    <property type="term" value="C:plasma membrane"/>
    <property type="evidence" value="ECO:0007669"/>
    <property type="project" value="TreeGrafter"/>
</dbReference>
<sequence>MDNSTYNITLDEFLMEMLGPKHLDMSVVIPITVVYVVIFVTGVVGNISVCVVIATNTAMHTATNYYLFSLSVSDLTLLILGLPNDLSVYWEQYPWTFGDGICKCRALVSEMTSYTSVLTIVAFSMERYLAICHPLHSYAMSGLRRAVRIIAGLWIVSFFCALPFAIFTKVNYLDFPPNSGNFVNESAFCGMLEHNVPKNFPVYELSFISFFLIPMLMIMVLYMRIGAQIRDNSLSVDGTVHGETRRSQSRKTIIRMLSAVVITFFLCWAPFHVQRLLYLYGRNWEHFTEFNEWMYYITGCLYYFSSTINPILYNLMSMKYRNAFRQTLCGGKSRPRSFHSSFRETIVEGKWQRSMTWKKNNPSPTRDVVVMISPSPSGRKCYTTVTAASKNWPKTLLRVTMGSESNNEETISQADLDMCCDKNSSLNKVCIQMEACI</sequence>
<dbReference type="CDD" id="cd15134">
    <property type="entry name" value="7tmA_capaR"/>
    <property type="match status" value="1"/>
</dbReference>
<dbReference type="EMBL" id="GEDC01030042">
    <property type="protein sequence ID" value="JAS07256.1"/>
    <property type="molecule type" value="Transcribed_RNA"/>
</dbReference>
<feature type="transmembrane region" description="Helical" evidence="10">
    <location>
        <begin position="27"/>
        <end position="53"/>
    </location>
</feature>
<comment type="subcellular location">
    <subcellularLocation>
        <location evidence="1">Membrane</location>
        <topology evidence="1">Multi-pass membrane protein</topology>
    </subcellularLocation>
</comment>
<dbReference type="AlphaFoldDB" id="A0A1B6C172"/>
<dbReference type="PRINTS" id="PR00237">
    <property type="entry name" value="GPCRRHODOPSN"/>
</dbReference>
<evidence type="ECO:0000256" key="5">
    <source>
        <dbReference type="ARBA" id="ARBA00023040"/>
    </source>
</evidence>
<keyword evidence="8 9" id="KW-0807">Transducer</keyword>
<evidence type="ECO:0000313" key="12">
    <source>
        <dbReference type="EMBL" id="JAS07256.1"/>
    </source>
</evidence>
<organism evidence="12">
    <name type="scientific">Clastoptera arizonana</name>
    <name type="common">Arizona spittle bug</name>
    <dbReference type="NCBI Taxonomy" id="38151"/>
    <lineage>
        <taxon>Eukaryota</taxon>
        <taxon>Metazoa</taxon>
        <taxon>Ecdysozoa</taxon>
        <taxon>Arthropoda</taxon>
        <taxon>Hexapoda</taxon>
        <taxon>Insecta</taxon>
        <taxon>Pterygota</taxon>
        <taxon>Neoptera</taxon>
        <taxon>Paraneoptera</taxon>
        <taxon>Hemiptera</taxon>
        <taxon>Auchenorrhyncha</taxon>
        <taxon>Cercopoidea</taxon>
        <taxon>Clastopteridae</taxon>
        <taxon>Clastoptera</taxon>
    </lineage>
</organism>
<protein>
    <recommendedName>
        <fullName evidence="11">G-protein coupled receptors family 1 profile domain-containing protein</fullName>
    </recommendedName>
</protein>
<keyword evidence="3 9" id="KW-0812">Transmembrane</keyword>
<evidence type="ECO:0000256" key="2">
    <source>
        <dbReference type="ARBA" id="ARBA00010663"/>
    </source>
</evidence>
<dbReference type="PANTHER" id="PTHR24243">
    <property type="entry name" value="G-PROTEIN COUPLED RECEPTOR"/>
    <property type="match status" value="1"/>
</dbReference>
<keyword evidence="5 9" id="KW-0297">G-protein coupled receptor</keyword>
<keyword evidence="6 10" id="KW-0472">Membrane</keyword>
<evidence type="ECO:0000256" key="4">
    <source>
        <dbReference type="ARBA" id="ARBA00022989"/>
    </source>
</evidence>
<gene>
    <name evidence="12" type="ORF">g.4808</name>
</gene>
<name>A0A1B6C172_9HEMI</name>
<dbReference type="PRINTS" id="PR01157">
    <property type="entry name" value="P2YPURNOCPTR"/>
</dbReference>
<reference evidence="12" key="1">
    <citation type="submission" date="2015-12" db="EMBL/GenBank/DDBJ databases">
        <title>De novo transcriptome assembly of four potential Pierce s Disease insect vectors from Arizona vineyards.</title>
        <authorList>
            <person name="Tassone E.E."/>
        </authorList>
    </citation>
    <scope>NUCLEOTIDE SEQUENCE</scope>
</reference>
<keyword evidence="4 10" id="KW-1133">Transmembrane helix</keyword>
<dbReference type="Pfam" id="PF00001">
    <property type="entry name" value="7tm_1"/>
    <property type="match status" value="1"/>
</dbReference>
<feature type="transmembrane region" description="Helical" evidence="10">
    <location>
        <begin position="253"/>
        <end position="273"/>
    </location>
</feature>
<feature type="transmembrane region" description="Helical" evidence="10">
    <location>
        <begin position="146"/>
        <end position="167"/>
    </location>
</feature>
<evidence type="ECO:0000259" key="11">
    <source>
        <dbReference type="PROSITE" id="PS50262"/>
    </source>
</evidence>
<evidence type="ECO:0000256" key="7">
    <source>
        <dbReference type="ARBA" id="ARBA00023170"/>
    </source>
</evidence>
<evidence type="ECO:0000256" key="10">
    <source>
        <dbReference type="SAM" id="Phobius"/>
    </source>
</evidence>
<dbReference type="InterPro" id="IPR000276">
    <property type="entry name" value="GPCR_Rhodpsn"/>
</dbReference>
<feature type="transmembrane region" description="Helical" evidence="10">
    <location>
        <begin position="293"/>
        <end position="315"/>
    </location>
</feature>
<evidence type="ECO:0000256" key="6">
    <source>
        <dbReference type="ARBA" id="ARBA00023136"/>
    </source>
</evidence>
<dbReference type="Gene3D" id="1.20.1070.10">
    <property type="entry name" value="Rhodopsin 7-helix transmembrane proteins"/>
    <property type="match status" value="1"/>
</dbReference>
<dbReference type="InterPro" id="IPR017452">
    <property type="entry name" value="GPCR_Rhodpsn_7TM"/>
</dbReference>
<dbReference type="SUPFAM" id="SSF81321">
    <property type="entry name" value="Family A G protein-coupled receptor-like"/>
    <property type="match status" value="1"/>
</dbReference>
<comment type="similarity">
    <text evidence="2 9">Belongs to the G-protein coupled receptor 1 family.</text>
</comment>
<evidence type="ECO:0000256" key="9">
    <source>
        <dbReference type="RuleBase" id="RU000688"/>
    </source>
</evidence>
<dbReference type="PANTHER" id="PTHR24243:SF107">
    <property type="entry name" value="NEUROPEPTIDES CAPA RECEPTOR"/>
    <property type="match status" value="1"/>
</dbReference>
<feature type="transmembrane region" description="Helical" evidence="10">
    <location>
        <begin position="200"/>
        <end position="222"/>
    </location>
</feature>
<dbReference type="PROSITE" id="PS00237">
    <property type="entry name" value="G_PROTEIN_RECEP_F1_1"/>
    <property type="match status" value="1"/>
</dbReference>
<dbReference type="GO" id="GO:0008188">
    <property type="term" value="F:neuropeptide receptor activity"/>
    <property type="evidence" value="ECO:0007669"/>
    <property type="project" value="TreeGrafter"/>
</dbReference>
<feature type="domain" description="G-protein coupled receptors family 1 profile" evidence="11">
    <location>
        <begin position="45"/>
        <end position="313"/>
    </location>
</feature>
<proteinExistence type="inferred from homology"/>